<sequence length="57" mass="6316">VDILVHVESEVVVVLALVEFEVIVVVLALVEFEVFVVVLALVEFEVVVEVDHLRCLG</sequence>
<feature type="transmembrane region" description="Helical" evidence="1">
    <location>
        <begin position="22"/>
        <end position="44"/>
    </location>
</feature>
<keyword evidence="1" id="KW-0812">Transmembrane</keyword>
<organism evidence="2 3">
    <name type="scientific">Trifolium medium</name>
    <dbReference type="NCBI Taxonomy" id="97028"/>
    <lineage>
        <taxon>Eukaryota</taxon>
        <taxon>Viridiplantae</taxon>
        <taxon>Streptophyta</taxon>
        <taxon>Embryophyta</taxon>
        <taxon>Tracheophyta</taxon>
        <taxon>Spermatophyta</taxon>
        <taxon>Magnoliopsida</taxon>
        <taxon>eudicotyledons</taxon>
        <taxon>Gunneridae</taxon>
        <taxon>Pentapetalae</taxon>
        <taxon>rosids</taxon>
        <taxon>fabids</taxon>
        <taxon>Fabales</taxon>
        <taxon>Fabaceae</taxon>
        <taxon>Papilionoideae</taxon>
        <taxon>50 kb inversion clade</taxon>
        <taxon>NPAAA clade</taxon>
        <taxon>Hologalegina</taxon>
        <taxon>IRL clade</taxon>
        <taxon>Trifolieae</taxon>
        <taxon>Trifolium</taxon>
    </lineage>
</organism>
<keyword evidence="1" id="KW-0472">Membrane</keyword>
<protein>
    <submittedName>
        <fullName evidence="2">Uncharacterized protein</fullName>
    </submittedName>
</protein>
<evidence type="ECO:0000313" key="2">
    <source>
        <dbReference type="EMBL" id="MCI64256.1"/>
    </source>
</evidence>
<name>A0A392TVW2_9FABA</name>
<evidence type="ECO:0000313" key="3">
    <source>
        <dbReference type="Proteomes" id="UP000265520"/>
    </source>
</evidence>
<evidence type="ECO:0000256" key="1">
    <source>
        <dbReference type="SAM" id="Phobius"/>
    </source>
</evidence>
<feature type="non-terminal residue" evidence="2">
    <location>
        <position position="1"/>
    </location>
</feature>
<dbReference type="Proteomes" id="UP000265520">
    <property type="component" value="Unassembled WGS sequence"/>
</dbReference>
<dbReference type="EMBL" id="LXQA010652029">
    <property type="protein sequence ID" value="MCI64256.1"/>
    <property type="molecule type" value="Genomic_DNA"/>
</dbReference>
<keyword evidence="1" id="KW-1133">Transmembrane helix</keyword>
<reference evidence="2 3" key="1">
    <citation type="journal article" date="2018" name="Front. Plant Sci.">
        <title>Red Clover (Trifolium pratense) and Zigzag Clover (T. medium) - A Picture of Genomic Similarities and Differences.</title>
        <authorList>
            <person name="Dluhosova J."/>
            <person name="Istvanek J."/>
            <person name="Nedelnik J."/>
            <person name="Repkova J."/>
        </authorList>
    </citation>
    <scope>NUCLEOTIDE SEQUENCE [LARGE SCALE GENOMIC DNA]</scope>
    <source>
        <strain evidence="3">cv. 10/8</strain>
        <tissue evidence="2">Leaf</tissue>
    </source>
</reference>
<accession>A0A392TVW2</accession>
<comment type="caution">
    <text evidence="2">The sequence shown here is derived from an EMBL/GenBank/DDBJ whole genome shotgun (WGS) entry which is preliminary data.</text>
</comment>
<keyword evidence="3" id="KW-1185">Reference proteome</keyword>
<proteinExistence type="predicted"/>
<dbReference type="AlphaFoldDB" id="A0A392TVW2"/>